<evidence type="ECO:0000256" key="3">
    <source>
        <dbReference type="ARBA" id="ARBA00023235"/>
    </source>
</evidence>
<dbReference type="SUPFAM" id="SSF55174">
    <property type="entry name" value="Alpha-L RNA-binding motif"/>
    <property type="match status" value="1"/>
</dbReference>
<dbReference type="RefSeq" id="WP_055661210.1">
    <property type="nucleotide sequence ID" value="NZ_CXST01000005.1"/>
</dbReference>
<dbReference type="PROSITE" id="PS01129">
    <property type="entry name" value="PSI_RLU"/>
    <property type="match status" value="1"/>
</dbReference>
<dbReference type="InterPro" id="IPR006224">
    <property type="entry name" value="PsdUridine_synth_RluA-like_CS"/>
</dbReference>
<comment type="similarity">
    <text evidence="1 8">Belongs to the pseudouridine synthase RluA family.</text>
</comment>
<dbReference type="PANTHER" id="PTHR21600:SF44">
    <property type="entry name" value="RIBOSOMAL LARGE SUBUNIT PSEUDOURIDINE SYNTHASE D"/>
    <property type="match status" value="1"/>
</dbReference>
<dbReference type="PROSITE" id="PS50889">
    <property type="entry name" value="S4"/>
    <property type="match status" value="1"/>
</dbReference>
<dbReference type="Pfam" id="PF00849">
    <property type="entry name" value="PseudoU_synth_2"/>
    <property type="match status" value="1"/>
</dbReference>
<dbReference type="InterPro" id="IPR006145">
    <property type="entry name" value="PsdUridine_synth_RsuA/RluA"/>
</dbReference>
<dbReference type="InterPro" id="IPR036986">
    <property type="entry name" value="S4_RNA-bd_sf"/>
</dbReference>
<dbReference type="FunFam" id="3.30.2350.10:FF:000006">
    <property type="entry name" value="Pseudouridine synthase"/>
    <property type="match status" value="1"/>
</dbReference>
<dbReference type="InterPro" id="IPR002942">
    <property type="entry name" value="S4_RNA-bd"/>
</dbReference>
<organism evidence="10 11">
    <name type="scientific">Roseibium aggregatum</name>
    <dbReference type="NCBI Taxonomy" id="187304"/>
    <lineage>
        <taxon>Bacteria</taxon>
        <taxon>Pseudomonadati</taxon>
        <taxon>Pseudomonadota</taxon>
        <taxon>Alphaproteobacteria</taxon>
        <taxon>Hyphomicrobiales</taxon>
        <taxon>Stappiaceae</taxon>
        <taxon>Roseibium</taxon>
    </lineage>
</organism>
<name>A0A0M6YCC7_9HYPH</name>
<dbReference type="EMBL" id="CXST01000005">
    <property type="protein sequence ID" value="CTQ47163.1"/>
    <property type="molecule type" value="Genomic_DNA"/>
</dbReference>
<evidence type="ECO:0000256" key="4">
    <source>
        <dbReference type="ARBA" id="ARBA00036882"/>
    </source>
</evidence>
<dbReference type="InterPro" id="IPR006225">
    <property type="entry name" value="PsdUridine_synth_RluC/D"/>
</dbReference>
<dbReference type="InterPro" id="IPR050188">
    <property type="entry name" value="RluA_PseudoU_synthase"/>
</dbReference>
<keyword evidence="11" id="KW-1185">Reference proteome</keyword>
<comment type="catalytic activity">
    <reaction evidence="4">
        <text>uridine(1911/1915/1917) in 23S rRNA = pseudouridine(1911/1915/1917) in 23S rRNA</text>
        <dbReference type="Rhea" id="RHEA:42524"/>
        <dbReference type="Rhea" id="RHEA-COMP:10097"/>
        <dbReference type="Rhea" id="RHEA-COMP:10098"/>
        <dbReference type="ChEBI" id="CHEBI:65314"/>
        <dbReference type="ChEBI" id="CHEBI:65315"/>
        <dbReference type="EC" id="5.4.99.23"/>
    </reaction>
</comment>
<evidence type="ECO:0000313" key="10">
    <source>
        <dbReference type="EMBL" id="CTQ47163.1"/>
    </source>
</evidence>
<feature type="domain" description="RNA-binding S4" evidence="9">
    <location>
        <begin position="27"/>
        <end position="92"/>
    </location>
</feature>
<dbReference type="Gene3D" id="3.10.290.10">
    <property type="entry name" value="RNA-binding S4 domain"/>
    <property type="match status" value="1"/>
</dbReference>
<evidence type="ECO:0000256" key="1">
    <source>
        <dbReference type="ARBA" id="ARBA00010876"/>
    </source>
</evidence>
<comment type="function">
    <text evidence="5">Responsible for synthesis of pseudouridine from uracil at positions 1911, 1915 and 1917 in 23S ribosomal RNA.</text>
</comment>
<evidence type="ECO:0000259" key="9">
    <source>
        <dbReference type="SMART" id="SM00363"/>
    </source>
</evidence>
<keyword evidence="3 8" id="KW-0413">Isomerase</keyword>
<comment type="catalytic activity">
    <reaction evidence="8">
        <text>a uridine in RNA = a pseudouridine in RNA</text>
        <dbReference type="Rhea" id="RHEA:48348"/>
        <dbReference type="Rhea" id="RHEA-COMP:12068"/>
        <dbReference type="Rhea" id="RHEA-COMP:12069"/>
        <dbReference type="ChEBI" id="CHEBI:65314"/>
        <dbReference type="ChEBI" id="CHEBI:65315"/>
    </reaction>
</comment>
<dbReference type="NCBIfam" id="TIGR00005">
    <property type="entry name" value="rluA_subfam"/>
    <property type="match status" value="1"/>
</dbReference>
<dbReference type="OrthoDB" id="9807829at2"/>
<dbReference type="GO" id="GO:0160140">
    <property type="term" value="F:23S rRNA pseudouridine(1911/1915/1917) synthase activity"/>
    <property type="evidence" value="ECO:0007669"/>
    <property type="project" value="UniProtKB-EC"/>
</dbReference>
<proteinExistence type="inferred from homology"/>
<dbReference type="STRING" id="187304.B0E33_16520"/>
<sequence>MTDNSLEYPAGLDQDFSLTVDAADAGKRLDAVLAAHLEALSRNRIQSLIKSGDVTVGGAKIVEPKYRVNEGDALTLTLPQAEDPEPKGEDIPVSVVFEDEHLIVVDKPAGLVVHPGAGNWTGTLVNALIHHCGDSLSGIGGVKRPGIVHRIDKDTSGLLVVAKTDQAHQGLAAQFADHGRTGPLERAYSALVWGAPSGLKGTINANLARSQANRQKIAVVKTSGRHAITHWQVKERFGNAEQPALASLLECRLETGRTHQIRVHMAHIGHPLIGDDDYGSGFKTKANRLDEPLKSLVNGFHRQALHAGLLAFEHPANGKTLHFESPYPDDFANLLSGLQKF</sequence>
<feature type="active site" evidence="6">
    <location>
        <position position="152"/>
    </location>
</feature>
<dbReference type="PANTHER" id="PTHR21600">
    <property type="entry name" value="MITOCHONDRIAL RNA PSEUDOURIDINE SYNTHASE"/>
    <property type="match status" value="1"/>
</dbReference>
<evidence type="ECO:0000256" key="5">
    <source>
        <dbReference type="ARBA" id="ARBA00056072"/>
    </source>
</evidence>
<keyword evidence="2 7" id="KW-0694">RNA-binding</keyword>
<evidence type="ECO:0000256" key="6">
    <source>
        <dbReference type="PIRSR" id="PIRSR606225-1"/>
    </source>
</evidence>
<evidence type="ECO:0000256" key="8">
    <source>
        <dbReference type="RuleBase" id="RU362028"/>
    </source>
</evidence>
<gene>
    <name evidence="10" type="primary">rluD</name>
    <name evidence="10" type="ORF">LAL4801_05624</name>
</gene>
<dbReference type="CDD" id="cd02869">
    <property type="entry name" value="PseudoU_synth_RluA_like"/>
    <property type="match status" value="1"/>
</dbReference>
<dbReference type="Gene3D" id="3.30.2350.10">
    <property type="entry name" value="Pseudouridine synthase"/>
    <property type="match status" value="1"/>
</dbReference>
<dbReference type="SUPFAM" id="SSF55120">
    <property type="entry name" value="Pseudouridine synthase"/>
    <property type="match status" value="1"/>
</dbReference>
<evidence type="ECO:0000313" key="11">
    <source>
        <dbReference type="Proteomes" id="UP000048926"/>
    </source>
</evidence>
<dbReference type="InterPro" id="IPR020103">
    <property type="entry name" value="PsdUridine_synth_cat_dom_sf"/>
</dbReference>
<protein>
    <recommendedName>
        <fullName evidence="8">Pseudouridine synthase</fullName>
        <ecNumber evidence="8">5.4.99.-</ecNumber>
    </recommendedName>
</protein>
<evidence type="ECO:0000256" key="7">
    <source>
        <dbReference type="PROSITE-ProRule" id="PRU00182"/>
    </source>
</evidence>
<dbReference type="AlphaFoldDB" id="A0A0M6YCC7"/>
<dbReference type="Pfam" id="PF01479">
    <property type="entry name" value="S4"/>
    <property type="match status" value="1"/>
</dbReference>
<dbReference type="SMART" id="SM00363">
    <property type="entry name" value="S4"/>
    <property type="match status" value="1"/>
</dbReference>
<evidence type="ECO:0000256" key="2">
    <source>
        <dbReference type="ARBA" id="ARBA00022884"/>
    </source>
</evidence>
<reference evidence="11" key="1">
    <citation type="submission" date="2015-07" db="EMBL/GenBank/DDBJ databases">
        <authorList>
            <person name="Rodrigo-Torres Lidia"/>
            <person name="Arahal R.David."/>
        </authorList>
    </citation>
    <scope>NUCLEOTIDE SEQUENCE [LARGE SCALE GENOMIC DNA]</scope>
    <source>
        <strain evidence="11">CECT 4801</strain>
    </source>
</reference>
<dbReference type="GO" id="GO:0003723">
    <property type="term" value="F:RNA binding"/>
    <property type="evidence" value="ECO:0007669"/>
    <property type="project" value="UniProtKB-KW"/>
</dbReference>
<dbReference type="EC" id="5.4.99.-" evidence="8"/>
<accession>A0A0M6YCC7</accession>
<dbReference type="Proteomes" id="UP000048926">
    <property type="component" value="Unassembled WGS sequence"/>
</dbReference>
<dbReference type="CDD" id="cd00165">
    <property type="entry name" value="S4"/>
    <property type="match status" value="1"/>
</dbReference>
<dbReference type="GO" id="GO:0000455">
    <property type="term" value="P:enzyme-directed rRNA pseudouridine synthesis"/>
    <property type="evidence" value="ECO:0007669"/>
    <property type="project" value="TreeGrafter"/>
</dbReference>